<dbReference type="PANTHER" id="PTHR47932">
    <property type="entry name" value="ATPASE EXPRESSION PROTEIN 3"/>
    <property type="match status" value="1"/>
</dbReference>
<protein>
    <recommendedName>
        <fullName evidence="6">Pentatricopeptide repeat-containing protein</fullName>
    </recommendedName>
</protein>
<dbReference type="Pfam" id="PF13812">
    <property type="entry name" value="PPR_3"/>
    <property type="match status" value="1"/>
</dbReference>
<dbReference type="Pfam" id="PF13041">
    <property type="entry name" value="PPR_2"/>
    <property type="match status" value="4"/>
</dbReference>
<feature type="repeat" description="PPR" evidence="2">
    <location>
        <begin position="498"/>
        <end position="532"/>
    </location>
</feature>
<organism evidence="4 5">
    <name type="scientific">Colocasia esculenta</name>
    <name type="common">Wild taro</name>
    <name type="synonym">Arum esculentum</name>
    <dbReference type="NCBI Taxonomy" id="4460"/>
    <lineage>
        <taxon>Eukaryota</taxon>
        <taxon>Viridiplantae</taxon>
        <taxon>Streptophyta</taxon>
        <taxon>Embryophyta</taxon>
        <taxon>Tracheophyta</taxon>
        <taxon>Spermatophyta</taxon>
        <taxon>Magnoliopsida</taxon>
        <taxon>Liliopsida</taxon>
        <taxon>Araceae</taxon>
        <taxon>Aroideae</taxon>
        <taxon>Colocasieae</taxon>
        <taxon>Colocasia</taxon>
    </lineage>
</organism>
<feature type="repeat" description="PPR" evidence="2">
    <location>
        <begin position="422"/>
        <end position="456"/>
    </location>
</feature>
<dbReference type="GO" id="GO:0003729">
    <property type="term" value="F:mRNA binding"/>
    <property type="evidence" value="ECO:0007669"/>
    <property type="project" value="TreeGrafter"/>
</dbReference>
<sequence length="742" mass="83254">MLRLWLPLRRLTPLLPAAGAAATPSSSSLFRSSASPLDLPSAFDAHEDGEGEGTAAEKDYRLARAIAGLFKRESYRWSPQLECSLSALSSNLTQAVVVRALDLLNSPPTALRFFRWAQRHRVPLDDRAHFRMLQVLCRRNNLSPAMEFLLSLNCESAAGDAVALHDRFFNALIRAYGRSGQVREAIGLFRRMRNEFGIQPSVFSFNSLLMVLLRRGRTETARKLFDEMVRPEGRHAALSPDVCTFNILIRGFCLNSMVDEGFRFFKEMKQWDCEPDILTYNTLLHGLCCAGKVRIAHNLLNGMRTKSPDLKPSVISYTTVIRGYCGKRRIDEALELFREMVSSGIKPSEISYNTLIQGLCEARRMDLIKEIIKLDTGANSGDNLKPDTCTFNTLITAYCNMDCVVDACKVFAKMAEMKVKSDSATYSILIRALCQNEDFERAEALLDELLEKEVLTRKGGSSRVMAAYNPILEYLCRKGKAQKASRVFLQLLAKGTLDMASCKTMILGHCREGAPSQGYQIVVEMVRRDLMPDEETYEALIEGFLANGDVVSAWKALGKMLGSGHRPKTSIFHSVLTGLLREDMCVREAYDLVTVMLERKIRQSIALSTELVATLFKSGSNDKGFEILRLLYGNGYGVKMEELVGFLCQSQKLLEARDLLLFCLKQQQSLGVEVHGMVVKELCQIGRASEAFELFYELSEKKVPLDSSCLEELEVALRAEGRQREAKFVSQRSSRQQASVDR</sequence>
<dbReference type="InterPro" id="IPR002885">
    <property type="entry name" value="PPR_rpt"/>
</dbReference>
<proteinExistence type="predicted"/>
<dbReference type="NCBIfam" id="TIGR00756">
    <property type="entry name" value="PPR"/>
    <property type="match status" value="8"/>
</dbReference>
<evidence type="ECO:0008006" key="6">
    <source>
        <dbReference type="Google" id="ProtNLM"/>
    </source>
</evidence>
<keyword evidence="3" id="KW-0732">Signal</keyword>
<dbReference type="Proteomes" id="UP000652761">
    <property type="component" value="Unassembled WGS sequence"/>
</dbReference>
<reference evidence="4" key="1">
    <citation type="submission" date="2017-07" db="EMBL/GenBank/DDBJ databases">
        <title>Taro Niue Genome Assembly and Annotation.</title>
        <authorList>
            <person name="Atibalentja N."/>
            <person name="Keating K."/>
            <person name="Fields C.J."/>
        </authorList>
    </citation>
    <scope>NUCLEOTIDE SEQUENCE</scope>
    <source>
        <strain evidence="4">Niue_2</strain>
        <tissue evidence="4">Leaf</tissue>
    </source>
</reference>
<keyword evidence="5" id="KW-1185">Reference proteome</keyword>
<feature type="repeat" description="PPR" evidence="2">
    <location>
        <begin position="165"/>
        <end position="195"/>
    </location>
</feature>
<keyword evidence="1" id="KW-0677">Repeat</keyword>
<feature type="repeat" description="PPR" evidence="2">
    <location>
        <begin position="276"/>
        <end position="310"/>
    </location>
</feature>
<dbReference type="PANTHER" id="PTHR47932:SF32">
    <property type="entry name" value="PENTACOTRIPEPTIDE-REPEAT REGION OF PRORP DOMAIN-CONTAINING PROTEIN"/>
    <property type="match status" value="1"/>
</dbReference>
<dbReference type="InterPro" id="IPR011990">
    <property type="entry name" value="TPR-like_helical_dom_sf"/>
</dbReference>
<evidence type="ECO:0000256" key="3">
    <source>
        <dbReference type="SAM" id="SignalP"/>
    </source>
</evidence>
<dbReference type="Gene3D" id="1.25.40.10">
    <property type="entry name" value="Tetratricopeptide repeat domain"/>
    <property type="match status" value="6"/>
</dbReference>
<feature type="chain" id="PRO_5032340938" description="Pentatricopeptide repeat-containing protein" evidence="3">
    <location>
        <begin position="23"/>
        <end position="742"/>
    </location>
</feature>
<dbReference type="SMR" id="A0A843X5F5"/>
<feature type="signal peptide" evidence="3">
    <location>
        <begin position="1"/>
        <end position="22"/>
    </location>
</feature>
<dbReference type="Pfam" id="PF01535">
    <property type="entry name" value="PPR"/>
    <property type="match status" value="1"/>
</dbReference>
<evidence type="ECO:0000256" key="2">
    <source>
        <dbReference type="PROSITE-ProRule" id="PRU00708"/>
    </source>
</evidence>
<dbReference type="AlphaFoldDB" id="A0A843X5F5"/>
<feature type="repeat" description="PPR" evidence="2">
    <location>
        <begin position="241"/>
        <end position="275"/>
    </location>
</feature>
<feature type="repeat" description="PPR" evidence="2">
    <location>
        <begin position="533"/>
        <end position="567"/>
    </location>
</feature>
<gene>
    <name evidence="4" type="ORF">Taro_046316</name>
</gene>
<dbReference type="EMBL" id="NMUH01005677">
    <property type="protein sequence ID" value="MQM13395.1"/>
    <property type="molecule type" value="Genomic_DNA"/>
</dbReference>
<comment type="caution">
    <text evidence="4">The sequence shown here is derived from an EMBL/GenBank/DDBJ whole genome shotgun (WGS) entry which is preliminary data.</text>
</comment>
<feature type="repeat" description="PPR" evidence="2">
    <location>
        <begin position="313"/>
        <end position="347"/>
    </location>
</feature>
<name>A0A843X5F5_COLES</name>
<accession>A0A843X5F5</accession>
<feature type="repeat" description="PPR" evidence="2">
    <location>
        <begin position="387"/>
        <end position="421"/>
    </location>
</feature>
<dbReference type="OrthoDB" id="185373at2759"/>
<feature type="repeat" description="PPR" evidence="2">
    <location>
        <begin position="201"/>
        <end position="231"/>
    </location>
</feature>
<evidence type="ECO:0000256" key="1">
    <source>
        <dbReference type="ARBA" id="ARBA00022737"/>
    </source>
</evidence>
<evidence type="ECO:0000313" key="4">
    <source>
        <dbReference type="EMBL" id="MQM13395.1"/>
    </source>
</evidence>
<dbReference type="PROSITE" id="PS51375">
    <property type="entry name" value="PPR"/>
    <property type="match status" value="9"/>
</dbReference>
<evidence type="ECO:0000313" key="5">
    <source>
        <dbReference type="Proteomes" id="UP000652761"/>
    </source>
</evidence>